<protein>
    <submittedName>
        <fullName evidence="2">TniQ family protein</fullName>
    </submittedName>
</protein>
<sequence length="329" mass="36663">MPHEGSSGLLSGRRVRVRSLPVRVRFVPGESTGSYVTRLAEGNRISVGALLGSVGEGKSKAVDPRLTELYVDRAARARLAALAGCPVERLTRALVSTRDGQLLPGGHEEPVWRWPWQPLNGFLVRGCSLCAAKRCVKAPVWLMWPDPWRVCVEHGRLTDNSRDDFEPFIDLTDRQEAVKAERQLALIRRWGPVGRAVVADAFGILAHPLMRGAMPASERRAPLARLSMVAKLARALVRVERRRLAGRLTREGYAAWARQMYADLGWSSSEAVQEWSRRHRLLPAWQAQPGSRLRLPPQAPHDQVAELASLEEATCLPWILSAHTPRQFG</sequence>
<evidence type="ECO:0000259" key="1">
    <source>
        <dbReference type="Pfam" id="PF06527"/>
    </source>
</evidence>
<dbReference type="EMBL" id="JAVREQ010000037">
    <property type="protein sequence ID" value="MDT0382430.1"/>
    <property type="molecule type" value="Genomic_DNA"/>
</dbReference>
<organism evidence="2 3">
    <name type="scientific">Streptomyces hazeniae</name>
    <dbReference type="NCBI Taxonomy" id="3075538"/>
    <lineage>
        <taxon>Bacteria</taxon>
        <taxon>Bacillati</taxon>
        <taxon>Actinomycetota</taxon>
        <taxon>Actinomycetes</taxon>
        <taxon>Kitasatosporales</taxon>
        <taxon>Streptomycetaceae</taxon>
        <taxon>Streptomyces</taxon>
    </lineage>
</organism>
<name>A0ABU2NZL7_9ACTN</name>
<comment type="caution">
    <text evidence="2">The sequence shown here is derived from an EMBL/GenBank/DDBJ whole genome shotgun (WGS) entry which is preliminary data.</text>
</comment>
<gene>
    <name evidence="2" type="ORF">RM572_27095</name>
</gene>
<reference evidence="3" key="1">
    <citation type="submission" date="2023-07" db="EMBL/GenBank/DDBJ databases">
        <title>30 novel species of actinomycetes from the DSMZ collection.</title>
        <authorList>
            <person name="Nouioui I."/>
        </authorList>
    </citation>
    <scope>NUCLEOTIDE SEQUENCE [LARGE SCALE GENOMIC DNA]</scope>
    <source>
        <strain evidence="3">DSM 42041</strain>
    </source>
</reference>
<dbReference type="RefSeq" id="WP_311676023.1">
    <property type="nucleotide sequence ID" value="NZ_JAVREQ010000037.1"/>
</dbReference>
<proteinExistence type="predicted"/>
<keyword evidence="3" id="KW-1185">Reference proteome</keyword>
<evidence type="ECO:0000313" key="2">
    <source>
        <dbReference type="EMBL" id="MDT0382430.1"/>
    </source>
</evidence>
<accession>A0ABU2NZL7</accession>
<dbReference type="Proteomes" id="UP001183414">
    <property type="component" value="Unassembled WGS sequence"/>
</dbReference>
<evidence type="ECO:0000313" key="3">
    <source>
        <dbReference type="Proteomes" id="UP001183414"/>
    </source>
</evidence>
<dbReference type="InterPro" id="IPR009492">
    <property type="entry name" value="TniQ"/>
</dbReference>
<feature type="domain" description="TniQ" evidence="1">
    <location>
        <begin position="21"/>
        <end position="156"/>
    </location>
</feature>
<dbReference type="Pfam" id="PF06527">
    <property type="entry name" value="TniQ"/>
    <property type="match status" value="1"/>
</dbReference>